<evidence type="ECO:0000256" key="1">
    <source>
        <dbReference type="ARBA" id="ARBA00005755"/>
    </source>
</evidence>
<evidence type="ECO:0000259" key="9">
    <source>
        <dbReference type="Pfam" id="PF03175"/>
    </source>
</evidence>
<dbReference type="PANTHER" id="PTHR33568">
    <property type="entry name" value="DNA POLYMERASE"/>
    <property type="match status" value="1"/>
</dbReference>
<evidence type="ECO:0000313" key="11">
    <source>
        <dbReference type="Proteomes" id="UP000002358"/>
    </source>
</evidence>
<feature type="domain" description="DNA-directed DNA polymerase family B mitochondria/virus" evidence="9">
    <location>
        <begin position="50"/>
        <end position="228"/>
    </location>
</feature>
<dbReference type="KEGG" id="nvi:116417339"/>
<dbReference type="Pfam" id="PF03175">
    <property type="entry name" value="DNA_pol_B_2"/>
    <property type="match status" value="1"/>
</dbReference>
<evidence type="ECO:0000313" key="10">
    <source>
        <dbReference type="EnsemblMetazoa" id="XP_031785919"/>
    </source>
</evidence>
<keyword evidence="7" id="KW-0238">DNA-binding</keyword>
<protein>
    <recommendedName>
        <fullName evidence="2">DNA-directed DNA polymerase</fullName>
        <ecNumber evidence="2">2.7.7.7</ecNumber>
    </recommendedName>
</protein>
<keyword evidence="3" id="KW-0808">Transferase</keyword>
<dbReference type="GO" id="GO:0006260">
    <property type="term" value="P:DNA replication"/>
    <property type="evidence" value="ECO:0007669"/>
    <property type="project" value="UniProtKB-KW"/>
</dbReference>
<evidence type="ECO:0000256" key="6">
    <source>
        <dbReference type="ARBA" id="ARBA00022932"/>
    </source>
</evidence>
<dbReference type="InParanoid" id="A0A7M7QFG3"/>
<evidence type="ECO:0000256" key="2">
    <source>
        <dbReference type="ARBA" id="ARBA00012417"/>
    </source>
</evidence>
<keyword evidence="4" id="KW-0548">Nucleotidyltransferase</keyword>
<comment type="catalytic activity">
    <reaction evidence="8">
        <text>DNA(n) + a 2'-deoxyribonucleoside 5'-triphosphate = DNA(n+1) + diphosphate</text>
        <dbReference type="Rhea" id="RHEA:22508"/>
        <dbReference type="Rhea" id="RHEA-COMP:17339"/>
        <dbReference type="Rhea" id="RHEA-COMP:17340"/>
        <dbReference type="ChEBI" id="CHEBI:33019"/>
        <dbReference type="ChEBI" id="CHEBI:61560"/>
        <dbReference type="ChEBI" id="CHEBI:173112"/>
        <dbReference type="EC" id="2.7.7.7"/>
    </reaction>
</comment>
<dbReference type="OrthoDB" id="6119432at2759"/>
<dbReference type="SUPFAM" id="SSF56672">
    <property type="entry name" value="DNA/RNA polymerases"/>
    <property type="match status" value="1"/>
</dbReference>
<dbReference type="AlphaFoldDB" id="A0A7M7QFG3"/>
<dbReference type="Gene3D" id="3.90.1600.10">
    <property type="entry name" value="Palm domain of DNA polymerase"/>
    <property type="match status" value="1"/>
</dbReference>
<dbReference type="PANTHER" id="PTHR33568:SF3">
    <property type="entry name" value="DNA-DIRECTED DNA POLYMERASE"/>
    <property type="match status" value="1"/>
</dbReference>
<dbReference type="GO" id="GO:0000166">
    <property type="term" value="F:nucleotide binding"/>
    <property type="evidence" value="ECO:0007669"/>
    <property type="project" value="InterPro"/>
</dbReference>
<evidence type="ECO:0000256" key="5">
    <source>
        <dbReference type="ARBA" id="ARBA00022705"/>
    </source>
</evidence>
<dbReference type="GeneID" id="116417339"/>
<evidence type="ECO:0000256" key="3">
    <source>
        <dbReference type="ARBA" id="ARBA00022679"/>
    </source>
</evidence>
<evidence type="ECO:0000256" key="7">
    <source>
        <dbReference type="ARBA" id="ARBA00023125"/>
    </source>
</evidence>
<dbReference type="EnsemblMetazoa" id="XM_031930059">
    <property type="protein sequence ID" value="XP_031785919"/>
    <property type="gene ID" value="LOC116417339"/>
</dbReference>
<dbReference type="InterPro" id="IPR023211">
    <property type="entry name" value="DNA_pol_palm_dom_sf"/>
</dbReference>
<dbReference type="GO" id="GO:0003887">
    <property type="term" value="F:DNA-directed DNA polymerase activity"/>
    <property type="evidence" value="ECO:0007669"/>
    <property type="project" value="UniProtKB-KW"/>
</dbReference>
<dbReference type="InterPro" id="IPR043502">
    <property type="entry name" value="DNA/RNA_pol_sf"/>
</dbReference>
<dbReference type="Proteomes" id="UP000002358">
    <property type="component" value="Unassembled WGS sequence"/>
</dbReference>
<keyword evidence="11" id="KW-1185">Reference proteome</keyword>
<reference evidence="10" key="1">
    <citation type="submission" date="2021-01" db="UniProtKB">
        <authorList>
            <consortium name="EnsemblMetazoa"/>
        </authorList>
    </citation>
    <scope>IDENTIFICATION</scope>
</reference>
<keyword evidence="5" id="KW-0235">DNA replication</keyword>
<organism evidence="10 11">
    <name type="scientific">Nasonia vitripennis</name>
    <name type="common">Parasitic wasp</name>
    <dbReference type="NCBI Taxonomy" id="7425"/>
    <lineage>
        <taxon>Eukaryota</taxon>
        <taxon>Metazoa</taxon>
        <taxon>Ecdysozoa</taxon>
        <taxon>Arthropoda</taxon>
        <taxon>Hexapoda</taxon>
        <taxon>Insecta</taxon>
        <taxon>Pterygota</taxon>
        <taxon>Neoptera</taxon>
        <taxon>Endopterygota</taxon>
        <taxon>Hymenoptera</taxon>
        <taxon>Apocrita</taxon>
        <taxon>Proctotrupomorpha</taxon>
        <taxon>Chalcidoidea</taxon>
        <taxon>Pteromalidae</taxon>
        <taxon>Pteromalinae</taxon>
        <taxon>Nasonia</taxon>
    </lineage>
</organism>
<comment type="similarity">
    <text evidence="1">Belongs to the DNA polymerase type-B family.</text>
</comment>
<dbReference type="InterPro" id="IPR004868">
    <property type="entry name" value="DNA-dir_DNA_pol_B_mt/vir"/>
</dbReference>
<dbReference type="GO" id="GO:0003677">
    <property type="term" value="F:DNA binding"/>
    <property type="evidence" value="ECO:0007669"/>
    <property type="project" value="UniProtKB-KW"/>
</dbReference>
<sequence length="491" mass="56745">MSKLQKMCDCGYDIRSIWECEFDEVKLRNQEIASYVKNNPLMSRITLNPRDAFFGGRTENIIPFYKVKDGEKIKYTDICSLYPYICKRGKFPIAHPRIFVGEECRELIGDDYNNLDGVEGLVKCRVLPPRNLYMPLLPVKMHGRLLFALCHSCCAEARTEDCHHEQIADREFTGTWVADELRKAVELGYRISEIYIIWQYDTMRFDGTKGGLFAQYVNLFLKIKQEASDWPSWCINENAKARYLAEYERDEGIVLDREKIKKNPGLRAVVKLCLNSLWSKFGQRTNMKQTTVVKSRKNLLNLLFTTDKEVFDILPINDDILYVNWQFREEAITSKLYTNVVIAAYIMAQARLELYGYLEKLGSRLLYCDTDSCIFVKNENDPAEYESPIGNLLGTMTDELRRYGINFDSIKSLIDDEFGENADKSDNDTVKDKRTIKNALCHANAKQRDALIRTADKQLIKCICECALNVLHGTVEIKECEKHRLKSTNAS</sequence>
<evidence type="ECO:0000256" key="4">
    <source>
        <dbReference type="ARBA" id="ARBA00022695"/>
    </source>
</evidence>
<accession>A0A7M7QFG3</accession>
<evidence type="ECO:0000256" key="8">
    <source>
        <dbReference type="ARBA" id="ARBA00049244"/>
    </source>
</evidence>
<keyword evidence="6" id="KW-0239">DNA-directed DNA polymerase</keyword>
<dbReference type="RefSeq" id="XP_031785919.1">
    <property type="nucleotide sequence ID" value="XM_031930059.1"/>
</dbReference>
<name>A0A7M7QFG3_NASVI</name>
<dbReference type="EC" id="2.7.7.7" evidence="2"/>
<proteinExistence type="inferred from homology"/>